<dbReference type="OMA" id="VWHISAD"/>
<dbReference type="InterPro" id="IPR032675">
    <property type="entry name" value="LRR_dom_sf"/>
</dbReference>
<proteinExistence type="predicted"/>
<gene>
    <name evidence="1" type="ORF">GLOTRDRAFT_130952</name>
</gene>
<dbReference type="AlphaFoldDB" id="S7Q248"/>
<dbReference type="SUPFAM" id="SSF52047">
    <property type="entry name" value="RNI-like"/>
    <property type="match status" value="1"/>
</dbReference>
<dbReference type="RefSeq" id="XP_007867919.1">
    <property type="nucleotide sequence ID" value="XM_007869728.1"/>
</dbReference>
<evidence type="ECO:0008006" key="3">
    <source>
        <dbReference type="Google" id="ProtNLM"/>
    </source>
</evidence>
<reference evidence="1 2" key="1">
    <citation type="journal article" date="2012" name="Science">
        <title>The Paleozoic origin of enzymatic lignin decomposition reconstructed from 31 fungal genomes.</title>
        <authorList>
            <person name="Floudas D."/>
            <person name="Binder M."/>
            <person name="Riley R."/>
            <person name="Barry K."/>
            <person name="Blanchette R.A."/>
            <person name="Henrissat B."/>
            <person name="Martinez A.T."/>
            <person name="Otillar R."/>
            <person name="Spatafora J.W."/>
            <person name="Yadav J.S."/>
            <person name="Aerts A."/>
            <person name="Benoit I."/>
            <person name="Boyd A."/>
            <person name="Carlson A."/>
            <person name="Copeland A."/>
            <person name="Coutinho P.M."/>
            <person name="de Vries R.P."/>
            <person name="Ferreira P."/>
            <person name="Findley K."/>
            <person name="Foster B."/>
            <person name="Gaskell J."/>
            <person name="Glotzer D."/>
            <person name="Gorecki P."/>
            <person name="Heitman J."/>
            <person name="Hesse C."/>
            <person name="Hori C."/>
            <person name="Igarashi K."/>
            <person name="Jurgens J.A."/>
            <person name="Kallen N."/>
            <person name="Kersten P."/>
            <person name="Kohler A."/>
            <person name="Kuees U."/>
            <person name="Kumar T.K.A."/>
            <person name="Kuo A."/>
            <person name="LaButti K."/>
            <person name="Larrondo L.F."/>
            <person name="Lindquist E."/>
            <person name="Ling A."/>
            <person name="Lombard V."/>
            <person name="Lucas S."/>
            <person name="Lundell T."/>
            <person name="Martin R."/>
            <person name="McLaughlin D.J."/>
            <person name="Morgenstern I."/>
            <person name="Morin E."/>
            <person name="Murat C."/>
            <person name="Nagy L.G."/>
            <person name="Nolan M."/>
            <person name="Ohm R.A."/>
            <person name="Patyshakuliyeva A."/>
            <person name="Rokas A."/>
            <person name="Ruiz-Duenas F.J."/>
            <person name="Sabat G."/>
            <person name="Salamov A."/>
            <person name="Samejima M."/>
            <person name="Schmutz J."/>
            <person name="Slot J.C."/>
            <person name="St John F."/>
            <person name="Stenlid J."/>
            <person name="Sun H."/>
            <person name="Sun S."/>
            <person name="Syed K."/>
            <person name="Tsang A."/>
            <person name="Wiebenga A."/>
            <person name="Young D."/>
            <person name="Pisabarro A."/>
            <person name="Eastwood D.C."/>
            <person name="Martin F."/>
            <person name="Cullen D."/>
            <person name="Grigoriev I.V."/>
            <person name="Hibbett D.S."/>
        </authorList>
    </citation>
    <scope>NUCLEOTIDE SEQUENCE [LARGE SCALE GENOMIC DNA]</scope>
    <source>
        <strain evidence="1 2">ATCC 11539</strain>
    </source>
</reference>
<name>S7Q248_GLOTA</name>
<protein>
    <recommendedName>
        <fullName evidence="3">RNI-like protein</fullName>
    </recommendedName>
</protein>
<dbReference type="HOGENOM" id="CLU_650612_0_0_1"/>
<keyword evidence="2" id="KW-1185">Reference proteome</keyword>
<dbReference type="EMBL" id="KB469305">
    <property type="protein sequence ID" value="EPQ53607.1"/>
    <property type="molecule type" value="Genomic_DNA"/>
</dbReference>
<evidence type="ECO:0000313" key="2">
    <source>
        <dbReference type="Proteomes" id="UP000030669"/>
    </source>
</evidence>
<dbReference type="GeneID" id="19302196"/>
<evidence type="ECO:0000313" key="1">
    <source>
        <dbReference type="EMBL" id="EPQ53607.1"/>
    </source>
</evidence>
<organism evidence="1 2">
    <name type="scientific">Gloeophyllum trabeum (strain ATCC 11539 / FP-39264 / Madison 617)</name>
    <name type="common">Brown rot fungus</name>
    <dbReference type="NCBI Taxonomy" id="670483"/>
    <lineage>
        <taxon>Eukaryota</taxon>
        <taxon>Fungi</taxon>
        <taxon>Dikarya</taxon>
        <taxon>Basidiomycota</taxon>
        <taxon>Agaricomycotina</taxon>
        <taxon>Agaricomycetes</taxon>
        <taxon>Gloeophyllales</taxon>
        <taxon>Gloeophyllaceae</taxon>
        <taxon>Gloeophyllum</taxon>
    </lineage>
</organism>
<sequence length="422" mass="47901">MIEVELGHYQRYAEHVRENKVASGHRIHPTVFHQLSRHRGSAPLLPNLRILACECGDDPALQPVLFITPTLLRVTIKGLSTAHAAQDDRLATFVDALAIHALSLEYCAIGGGPMHPKLLTPMRRMQRLRSLKLTQCTFLPPPRLMAANEPVALRIWQLLADIESLSSLDIDVDNFRSIPAAALNCPKACAKLKSFRLVGNLETSMNIIMMYALPASELSSLALYFQVSQVEKHRQLFSVIPSRFPHLRKLELAAYPAHSWSTGECSGFSDTRGLEEVDFTLADIITGLDDQELDELTHHWRKLTSFSLYYRTSSQHKRVPTLRWLAAFVRNCPNLIHLQLPICTRIVPWDLLEASKHRLKTIKLLECPAEVINTSQVARALESLFPELDVHRRGESWTPKQWREVFQTMQKLRAAQIAIRKL</sequence>
<dbReference type="Gene3D" id="3.80.10.10">
    <property type="entry name" value="Ribonuclease Inhibitor"/>
    <property type="match status" value="1"/>
</dbReference>
<accession>S7Q248</accession>
<dbReference type="Proteomes" id="UP000030669">
    <property type="component" value="Unassembled WGS sequence"/>
</dbReference>
<dbReference type="KEGG" id="gtr:GLOTRDRAFT_130952"/>
<dbReference type="OrthoDB" id="3222238at2759"/>